<evidence type="ECO:0000313" key="2">
    <source>
        <dbReference type="Proteomes" id="UP001596417"/>
    </source>
</evidence>
<accession>A0ABD5YL78</accession>
<evidence type="ECO:0000313" key="1">
    <source>
        <dbReference type="EMBL" id="MFC7189988.1"/>
    </source>
</evidence>
<name>A0ABD5YL78_9EURY</name>
<reference evidence="1 2" key="1">
    <citation type="journal article" date="2019" name="Int. J. Syst. Evol. Microbiol.">
        <title>The Global Catalogue of Microorganisms (GCM) 10K type strain sequencing project: providing services to taxonomists for standard genome sequencing and annotation.</title>
        <authorList>
            <consortium name="The Broad Institute Genomics Platform"/>
            <consortium name="The Broad Institute Genome Sequencing Center for Infectious Disease"/>
            <person name="Wu L."/>
            <person name="Ma J."/>
        </authorList>
    </citation>
    <scope>NUCLEOTIDE SEQUENCE [LARGE SCALE GENOMIC DNA]</scope>
    <source>
        <strain evidence="1 2">RDMS1</strain>
    </source>
</reference>
<dbReference type="InterPro" id="IPR012440">
    <property type="entry name" value="DUF1641"/>
</dbReference>
<protein>
    <submittedName>
        <fullName evidence="1">DUF1641 domain-containing protein</fullName>
    </submittedName>
</protein>
<keyword evidence="2" id="KW-1185">Reference proteome</keyword>
<comment type="caution">
    <text evidence="1">The sequence shown here is derived from an EMBL/GenBank/DDBJ whole genome shotgun (WGS) entry which is preliminary data.</text>
</comment>
<dbReference type="EMBL" id="JBHTAX010000001">
    <property type="protein sequence ID" value="MFC7189988.1"/>
    <property type="molecule type" value="Genomic_DNA"/>
</dbReference>
<organism evidence="1 2">
    <name type="scientific">Halocatena marina</name>
    <dbReference type="NCBI Taxonomy" id="2934937"/>
    <lineage>
        <taxon>Archaea</taxon>
        <taxon>Methanobacteriati</taxon>
        <taxon>Methanobacteriota</taxon>
        <taxon>Stenosarchaea group</taxon>
        <taxon>Halobacteria</taxon>
        <taxon>Halobacteriales</taxon>
        <taxon>Natronomonadaceae</taxon>
        <taxon>Halocatena</taxon>
    </lineage>
</organism>
<proteinExistence type="predicted"/>
<dbReference type="Pfam" id="PF07849">
    <property type="entry name" value="DUF1641"/>
    <property type="match status" value="1"/>
</dbReference>
<gene>
    <name evidence="1" type="ORF">ACFQL7_09045</name>
</gene>
<dbReference type="RefSeq" id="WP_264554649.1">
    <property type="nucleotide sequence ID" value="NZ_CP109979.1"/>
</dbReference>
<sequence length="237" mass="24795">MAKPQKSYPETATNGAREPEGDTLHAVLADHNNDLASILSTDEVNNLLTTVVLIAASADESDLDHITESTATLIEAADGLTTAETAELAENVGANAAELSTVLETVLQLEREGHLDDLVTITTAFTDALSPSEVAELADTVEAGGTDLAETLDLLLDLQRGGHLEDLIDIVKPLSALEVEPETVDGLNTILGAVGAAQNESQPTGFLGLLGSFKQRDVRAGLGYLASFLAALGRRVR</sequence>
<dbReference type="AlphaFoldDB" id="A0ABD5YL78"/>
<dbReference type="GeneID" id="76199557"/>
<dbReference type="Proteomes" id="UP001596417">
    <property type="component" value="Unassembled WGS sequence"/>
</dbReference>